<feature type="region of interest" description="Disordered" evidence="9">
    <location>
        <begin position="1"/>
        <end position="49"/>
    </location>
</feature>
<keyword evidence="6" id="KW-0804">Transcription</keyword>
<gene>
    <name evidence="12" type="ORF">SeLEV6574_g00275</name>
    <name evidence="11" type="ORF">SeMB42_g03970</name>
</gene>
<dbReference type="GO" id="GO:0032040">
    <property type="term" value="C:small-subunit processome"/>
    <property type="evidence" value="ECO:0007669"/>
    <property type="project" value="InterPro"/>
</dbReference>
<evidence type="ECO:0000256" key="6">
    <source>
        <dbReference type="ARBA" id="ARBA00023163"/>
    </source>
</evidence>
<feature type="repeat" description="WD" evidence="8">
    <location>
        <begin position="251"/>
        <end position="282"/>
    </location>
</feature>
<comment type="subcellular location">
    <subcellularLocation>
        <location evidence="1">Nucleus</location>
        <location evidence="1">Nucleolus</location>
    </subcellularLocation>
</comment>
<dbReference type="STRING" id="286115.A0A507DKQ3"/>
<dbReference type="GO" id="GO:2000234">
    <property type="term" value="P:positive regulation of rRNA processing"/>
    <property type="evidence" value="ECO:0007669"/>
    <property type="project" value="TreeGrafter"/>
</dbReference>
<dbReference type="Proteomes" id="UP000317494">
    <property type="component" value="Unassembled WGS sequence"/>
</dbReference>
<dbReference type="InterPro" id="IPR011047">
    <property type="entry name" value="Quinoprotein_ADH-like_sf"/>
</dbReference>
<comment type="caution">
    <text evidence="12">The sequence shown here is derived from an EMBL/GenBank/DDBJ whole genome shotgun (WGS) entry which is preliminary data.</text>
</comment>
<evidence type="ECO:0000256" key="7">
    <source>
        <dbReference type="ARBA" id="ARBA00023242"/>
    </source>
</evidence>
<keyword evidence="4 8" id="KW-0853">WD repeat</keyword>
<dbReference type="InterPro" id="IPR053826">
    <property type="entry name" value="WDR75"/>
</dbReference>
<dbReference type="Gene3D" id="2.130.10.10">
    <property type="entry name" value="YVTN repeat-like/Quinoprotein amine dehydrogenase"/>
    <property type="match status" value="3"/>
</dbReference>
<dbReference type="AlphaFoldDB" id="A0A507DKQ3"/>
<evidence type="ECO:0000313" key="11">
    <source>
        <dbReference type="EMBL" id="TPX45559.1"/>
    </source>
</evidence>
<feature type="compositionally biased region" description="Polar residues" evidence="9">
    <location>
        <begin position="35"/>
        <end position="44"/>
    </location>
</feature>
<evidence type="ECO:0000256" key="1">
    <source>
        <dbReference type="ARBA" id="ARBA00004604"/>
    </source>
</evidence>
<feature type="domain" description="WD repeat-containing protein 75 second beta-propeller" evidence="10">
    <location>
        <begin position="397"/>
        <end position="680"/>
    </location>
</feature>
<dbReference type="PANTHER" id="PTHR44215:SF1">
    <property type="entry name" value="WD REPEAT-CONTAINING PROTEIN 75"/>
    <property type="match status" value="1"/>
</dbReference>
<evidence type="ECO:0000259" key="10">
    <source>
        <dbReference type="Pfam" id="PF23769"/>
    </source>
</evidence>
<proteinExistence type="predicted"/>
<dbReference type="Pfam" id="PF23869">
    <property type="entry name" value="Beta-prop_WDR75_1st"/>
    <property type="match status" value="1"/>
</dbReference>
<keyword evidence="13" id="KW-1185">Reference proteome</keyword>
<dbReference type="GO" id="GO:0003723">
    <property type="term" value="F:RNA binding"/>
    <property type="evidence" value="ECO:0007669"/>
    <property type="project" value="InterPro"/>
</dbReference>
<protein>
    <recommendedName>
        <fullName evidence="10">WD repeat-containing protein 75 second beta-propeller domain-containing protein</fullName>
    </recommendedName>
</protein>
<dbReference type="SMART" id="SM00320">
    <property type="entry name" value="WD40"/>
    <property type="match status" value="6"/>
</dbReference>
<evidence type="ECO:0000313" key="12">
    <source>
        <dbReference type="EMBL" id="TPX51460.1"/>
    </source>
</evidence>
<sequence length="803" mass="87836">MTVDEKGPKQATRKRPRKMASAASNVDIPSPPSTPADQNGTNVTPPKLPFTKVAGGSLGKHPALFSADSTHFIMSNSNSIHVYHASTSLVFRVIPPPPDRGEFCISSLVRNPQNPHEIYSATTDGHIDLWNFTTGELLKSWKVDGKIDAIRVHPNYADTAFVVATRPGKHIQTQSTSSSNETSNIEQKMVTSLLRVPLLKSANIDDKAQKLAKNLKKFISMDMSDCGTYIVIGLVCEFIIVNVKDKTSLRHKLHDADMSCLAIHPTEPIIAVGDVDGKITLWYCLHDDRSNKPTTSILHWHAHAVHTIAFSKDGVTMLSGGEEAVLVIWQLPTRNATFLPRLGSELLQISISPDNLSYAITQGGNMVRVLSAVDLKTQQAVTGLRVGRCKGKVPTGLVVEPRNKLIALNALPGSLQFISSSTFEHVMELEVTPGNRVSRRDNNDIVRAHVLYVAFSADGEWMVTLESRESGPHEQHLKFWKYDGATQSYSVNTRVDGPHDSGSVLSLKMNTNPGTPSTCITTGDDNKFRLWGPSLSEEDDVRWSCKFVGMYKSEKTTDACISSDGSLIAVAEQHVVTLWDSSSFTLQGVLNCSFPSKVHYVALATNSHYLYASTPTRLLVWNLLTCTVWWSVPIYTKLFVADPYTSRLLVSENFKKGSRLTLFEPESSTPLAVHVMRTRCVAATFLSGTSNVLVMDTMCNLFLWGSESVDKSKPSQLDPAPTRPTSLLDNLFGASSITTPVSTSNTEGRNLPIISAIPPLAFLEGKPSHQLPAPRQLISSLMDLLLLPATSIPKLPSNDGCGV</sequence>
<accession>A0A507DKQ3</accession>
<reference evidence="13 14" key="1">
    <citation type="journal article" date="2019" name="Sci. Rep.">
        <title>Comparative genomics of chytrid fungi reveal insights into the obligate biotrophic and pathogenic lifestyle of Synchytrium endobioticum.</title>
        <authorList>
            <person name="van de Vossenberg B.T.L.H."/>
            <person name="Warris S."/>
            <person name="Nguyen H.D.T."/>
            <person name="van Gent-Pelzer M.P.E."/>
            <person name="Joly D.L."/>
            <person name="van de Geest H.C."/>
            <person name="Bonants P.J.M."/>
            <person name="Smith D.S."/>
            <person name="Levesque C.A."/>
            <person name="van der Lee T.A.J."/>
        </authorList>
    </citation>
    <scope>NUCLEOTIDE SEQUENCE [LARGE SCALE GENOMIC DNA]</scope>
    <source>
        <strain evidence="12 14">LEV6574</strain>
        <strain evidence="11 13">MB42</strain>
    </source>
</reference>
<dbReference type="SUPFAM" id="SSF69322">
    <property type="entry name" value="Tricorn protease domain 2"/>
    <property type="match status" value="1"/>
</dbReference>
<dbReference type="EMBL" id="QEAN01000151">
    <property type="protein sequence ID" value="TPX45559.1"/>
    <property type="molecule type" value="Genomic_DNA"/>
</dbReference>
<dbReference type="InterPro" id="IPR015943">
    <property type="entry name" value="WD40/YVTN_repeat-like_dom_sf"/>
</dbReference>
<evidence type="ECO:0000313" key="14">
    <source>
        <dbReference type="Proteomes" id="UP000320475"/>
    </source>
</evidence>
<evidence type="ECO:0000256" key="3">
    <source>
        <dbReference type="ARBA" id="ARBA00022552"/>
    </source>
</evidence>
<keyword evidence="5" id="KW-0677">Repeat</keyword>
<feature type="repeat" description="WD" evidence="8">
    <location>
        <begin position="298"/>
        <end position="339"/>
    </location>
</feature>
<dbReference type="VEuPathDB" id="FungiDB:SeMB42_g03970"/>
<dbReference type="InterPro" id="IPR057644">
    <property type="entry name" value="Beta-prop_WDR75_2nd"/>
</dbReference>
<evidence type="ECO:0000256" key="9">
    <source>
        <dbReference type="SAM" id="MobiDB-lite"/>
    </source>
</evidence>
<dbReference type="InterPro" id="IPR001680">
    <property type="entry name" value="WD40_rpt"/>
</dbReference>
<dbReference type="PROSITE" id="PS50294">
    <property type="entry name" value="WD_REPEATS_REGION"/>
    <property type="match status" value="1"/>
</dbReference>
<evidence type="ECO:0000256" key="5">
    <source>
        <dbReference type="ARBA" id="ARBA00022737"/>
    </source>
</evidence>
<dbReference type="Pfam" id="PF23769">
    <property type="entry name" value="Beta-prop_WDR75_2nd"/>
    <property type="match status" value="1"/>
</dbReference>
<dbReference type="OrthoDB" id="4096at2759"/>
<name>A0A507DKQ3_9FUNG</name>
<dbReference type="Proteomes" id="UP000320475">
    <property type="component" value="Unassembled WGS sequence"/>
</dbReference>
<dbReference type="PROSITE" id="PS50082">
    <property type="entry name" value="WD_REPEATS_2"/>
    <property type="match status" value="2"/>
</dbReference>
<dbReference type="EMBL" id="QEAM01000004">
    <property type="protein sequence ID" value="TPX51460.1"/>
    <property type="molecule type" value="Genomic_DNA"/>
</dbReference>
<evidence type="ECO:0000256" key="4">
    <source>
        <dbReference type="ARBA" id="ARBA00022574"/>
    </source>
</evidence>
<organism evidence="12 14">
    <name type="scientific">Synchytrium endobioticum</name>
    <dbReference type="NCBI Taxonomy" id="286115"/>
    <lineage>
        <taxon>Eukaryota</taxon>
        <taxon>Fungi</taxon>
        <taxon>Fungi incertae sedis</taxon>
        <taxon>Chytridiomycota</taxon>
        <taxon>Chytridiomycota incertae sedis</taxon>
        <taxon>Chytridiomycetes</taxon>
        <taxon>Synchytriales</taxon>
        <taxon>Synchytriaceae</taxon>
        <taxon>Synchytrium</taxon>
    </lineage>
</organism>
<dbReference type="GO" id="GO:0045943">
    <property type="term" value="P:positive regulation of transcription by RNA polymerase I"/>
    <property type="evidence" value="ECO:0007669"/>
    <property type="project" value="InterPro"/>
</dbReference>
<evidence type="ECO:0000313" key="13">
    <source>
        <dbReference type="Proteomes" id="UP000317494"/>
    </source>
</evidence>
<evidence type="ECO:0000256" key="2">
    <source>
        <dbReference type="ARBA" id="ARBA00022517"/>
    </source>
</evidence>
<evidence type="ECO:0000256" key="8">
    <source>
        <dbReference type="PROSITE-ProRule" id="PRU00221"/>
    </source>
</evidence>
<dbReference type="PANTHER" id="PTHR44215">
    <property type="entry name" value="WD REPEAT-CONTAINING PROTEIN 75"/>
    <property type="match status" value="1"/>
</dbReference>
<dbReference type="GO" id="GO:0006364">
    <property type="term" value="P:rRNA processing"/>
    <property type="evidence" value="ECO:0007669"/>
    <property type="project" value="UniProtKB-KW"/>
</dbReference>
<dbReference type="SUPFAM" id="SSF50998">
    <property type="entry name" value="Quinoprotein alcohol dehydrogenase-like"/>
    <property type="match status" value="1"/>
</dbReference>
<keyword evidence="3" id="KW-0698">rRNA processing</keyword>
<keyword evidence="2" id="KW-0690">Ribosome biogenesis</keyword>
<keyword evidence="7" id="KW-0539">Nucleus</keyword>